<dbReference type="SUPFAM" id="SSF52540">
    <property type="entry name" value="P-loop containing nucleoside triphosphate hydrolases"/>
    <property type="match status" value="1"/>
</dbReference>
<proteinExistence type="predicted"/>
<dbReference type="InterPro" id="IPR025669">
    <property type="entry name" value="AAA_dom"/>
</dbReference>
<comment type="caution">
    <text evidence="2">The sequence shown here is derived from an EMBL/GenBank/DDBJ whole genome shotgun (WGS) entry which is preliminary data.</text>
</comment>
<dbReference type="AlphaFoldDB" id="A0A832UM72"/>
<evidence type="ECO:0000313" key="3">
    <source>
        <dbReference type="Proteomes" id="UP000604391"/>
    </source>
</evidence>
<feature type="domain" description="AAA" evidence="1">
    <location>
        <begin position="3"/>
        <end position="148"/>
    </location>
</feature>
<sequence>MTRYIVVLSGKGGVGKTTTAVNIGASLNDIGQKVVVIDANIITPNVALQLGLPPRPNNNLNGALKQDYSIFDAVSRHSSGLDVIPAGLSIFGAKNGFSGSMRDALSPLEEKYEIVIMDCGIGLWGSDIKTLNAADEVLIVTNPELPALIDSLKALKMAEKMSVPVRGIILNKVTGSSYELKDETVKGILNNYPIIAKIPFDKNVSKSLGARNPIVLNKPNSPAAHAFKRLAGDLVGEKYKTNIFWKTVNKFRGVS</sequence>
<dbReference type="Gene3D" id="3.40.50.300">
    <property type="entry name" value="P-loop containing nucleotide triphosphate hydrolases"/>
    <property type="match status" value="1"/>
</dbReference>
<name>A0A832UM72_9ARCH</name>
<evidence type="ECO:0000313" key="2">
    <source>
        <dbReference type="EMBL" id="HIJ99773.1"/>
    </source>
</evidence>
<keyword evidence="3" id="KW-1185">Reference proteome</keyword>
<gene>
    <name evidence="2" type="ORF">H1011_03040</name>
</gene>
<dbReference type="InterPro" id="IPR050625">
    <property type="entry name" value="ParA/MinD_ATPase"/>
</dbReference>
<dbReference type="GO" id="GO:0005524">
    <property type="term" value="F:ATP binding"/>
    <property type="evidence" value="ECO:0007669"/>
    <property type="project" value="TreeGrafter"/>
</dbReference>
<dbReference type="GO" id="GO:0016887">
    <property type="term" value="F:ATP hydrolysis activity"/>
    <property type="evidence" value="ECO:0007669"/>
    <property type="project" value="TreeGrafter"/>
</dbReference>
<dbReference type="Proteomes" id="UP000604391">
    <property type="component" value="Unassembled WGS sequence"/>
</dbReference>
<dbReference type="GO" id="GO:0005829">
    <property type="term" value="C:cytosol"/>
    <property type="evidence" value="ECO:0007669"/>
    <property type="project" value="TreeGrafter"/>
</dbReference>
<evidence type="ECO:0000259" key="1">
    <source>
        <dbReference type="Pfam" id="PF13614"/>
    </source>
</evidence>
<protein>
    <submittedName>
        <fullName evidence="2">P-loop NTPase</fullName>
    </submittedName>
</protein>
<dbReference type="PANTHER" id="PTHR43384:SF10">
    <property type="entry name" value="ATPASE INVOLVED IN CHROMOSOME PARTITIONING, PARA_MIND FAMILY"/>
    <property type="match status" value="1"/>
</dbReference>
<reference evidence="2 3" key="1">
    <citation type="journal article" name="Nat. Commun.">
        <title>Undinarchaeota illuminate DPANN phylogeny and the impact of gene transfer on archaeal evolution.</title>
        <authorList>
            <person name="Dombrowski N."/>
            <person name="Williams T.A."/>
            <person name="Sun J."/>
            <person name="Woodcroft B.J."/>
            <person name="Lee J.H."/>
            <person name="Minh B.Q."/>
            <person name="Rinke C."/>
            <person name="Spang A."/>
        </authorList>
    </citation>
    <scope>NUCLEOTIDE SEQUENCE [LARGE SCALE GENOMIC DNA]</scope>
    <source>
        <strain evidence="2">MAG_bin17</strain>
    </source>
</reference>
<organism evidence="2 3">
    <name type="scientific">Candidatus Undinarchaeum marinum</name>
    <dbReference type="NCBI Taxonomy" id="2756141"/>
    <lineage>
        <taxon>Archaea</taxon>
        <taxon>Candidatus Undinarchaeota</taxon>
        <taxon>Candidatus Undinarchaeia</taxon>
        <taxon>Candidatus Undinarchaeales</taxon>
        <taxon>Candidatus Undinarchaeaceae</taxon>
        <taxon>Candidatus Undinarchaeum</taxon>
    </lineage>
</organism>
<dbReference type="GO" id="GO:0009898">
    <property type="term" value="C:cytoplasmic side of plasma membrane"/>
    <property type="evidence" value="ECO:0007669"/>
    <property type="project" value="TreeGrafter"/>
</dbReference>
<dbReference type="EMBL" id="DVAD01000015">
    <property type="protein sequence ID" value="HIJ99773.1"/>
    <property type="molecule type" value="Genomic_DNA"/>
</dbReference>
<dbReference type="InterPro" id="IPR027417">
    <property type="entry name" value="P-loop_NTPase"/>
</dbReference>
<dbReference type="Pfam" id="PF13614">
    <property type="entry name" value="AAA_31"/>
    <property type="match status" value="1"/>
</dbReference>
<dbReference type="PANTHER" id="PTHR43384">
    <property type="entry name" value="SEPTUM SITE-DETERMINING PROTEIN MIND HOMOLOG, CHLOROPLASTIC-RELATED"/>
    <property type="match status" value="1"/>
</dbReference>
<accession>A0A832UM72</accession>
<dbReference type="GO" id="GO:0051782">
    <property type="term" value="P:negative regulation of cell division"/>
    <property type="evidence" value="ECO:0007669"/>
    <property type="project" value="TreeGrafter"/>
</dbReference>